<accession>A0A2P2QY24</accession>
<dbReference type="AlphaFoldDB" id="A0A2P2QY24"/>
<name>A0A2P2QY24_RHIMU</name>
<sequence>MIVLITCFAFILKFQVNCQFGSQKKIL</sequence>
<protein>
    <submittedName>
        <fullName evidence="1">Uncharacterized protein</fullName>
    </submittedName>
</protein>
<dbReference type="EMBL" id="GGEC01091418">
    <property type="protein sequence ID" value="MBX71902.1"/>
    <property type="molecule type" value="Transcribed_RNA"/>
</dbReference>
<reference evidence="1" key="1">
    <citation type="submission" date="2018-02" db="EMBL/GenBank/DDBJ databases">
        <title>Rhizophora mucronata_Transcriptome.</title>
        <authorList>
            <person name="Meera S.P."/>
            <person name="Sreeshan A."/>
            <person name="Augustine A."/>
        </authorList>
    </citation>
    <scope>NUCLEOTIDE SEQUENCE</scope>
    <source>
        <tissue evidence="1">Leaf</tissue>
    </source>
</reference>
<proteinExistence type="predicted"/>
<evidence type="ECO:0000313" key="1">
    <source>
        <dbReference type="EMBL" id="MBX71902.1"/>
    </source>
</evidence>
<organism evidence="1">
    <name type="scientific">Rhizophora mucronata</name>
    <name type="common">Asiatic mangrove</name>
    <dbReference type="NCBI Taxonomy" id="61149"/>
    <lineage>
        <taxon>Eukaryota</taxon>
        <taxon>Viridiplantae</taxon>
        <taxon>Streptophyta</taxon>
        <taxon>Embryophyta</taxon>
        <taxon>Tracheophyta</taxon>
        <taxon>Spermatophyta</taxon>
        <taxon>Magnoliopsida</taxon>
        <taxon>eudicotyledons</taxon>
        <taxon>Gunneridae</taxon>
        <taxon>Pentapetalae</taxon>
        <taxon>rosids</taxon>
        <taxon>fabids</taxon>
        <taxon>Malpighiales</taxon>
        <taxon>Rhizophoraceae</taxon>
        <taxon>Rhizophora</taxon>
    </lineage>
</organism>